<feature type="domain" description="HNH nuclease" evidence="3">
    <location>
        <begin position="401"/>
        <end position="451"/>
    </location>
</feature>
<feature type="region of interest" description="Disordered" evidence="2">
    <location>
        <begin position="1"/>
        <end position="25"/>
    </location>
</feature>
<gene>
    <name evidence="4" type="ORF">JOF43_002258</name>
</gene>
<accession>A0ABS4X1S8</accession>
<dbReference type="SMART" id="SM00507">
    <property type="entry name" value="HNHc"/>
    <property type="match status" value="1"/>
</dbReference>
<dbReference type="Pfam" id="PF01844">
    <property type="entry name" value="HNH"/>
    <property type="match status" value="1"/>
</dbReference>
<dbReference type="EMBL" id="JAGIOD010000001">
    <property type="protein sequence ID" value="MBP2382301.1"/>
    <property type="molecule type" value="Genomic_DNA"/>
</dbReference>
<evidence type="ECO:0000256" key="2">
    <source>
        <dbReference type="SAM" id="MobiDB-lite"/>
    </source>
</evidence>
<dbReference type="InterPro" id="IPR003615">
    <property type="entry name" value="HNH_nuc"/>
</dbReference>
<dbReference type="InterPro" id="IPR002711">
    <property type="entry name" value="HNH"/>
</dbReference>
<dbReference type="CDD" id="cd00085">
    <property type="entry name" value="HNHc"/>
    <property type="match status" value="1"/>
</dbReference>
<keyword evidence="5" id="KW-1185">Reference proteome</keyword>
<evidence type="ECO:0000313" key="5">
    <source>
        <dbReference type="Proteomes" id="UP001519290"/>
    </source>
</evidence>
<name>A0ABS4X1S8_9MICO</name>
<organism evidence="4 5">
    <name type="scientific">Brachybacterium sacelli</name>
    <dbReference type="NCBI Taxonomy" id="173364"/>
    <lineage>
        <taxon>Bacteria</taxon>
        <taxon>Bacillati</taxon>
        <taxon>Actinomycetota</taxon>
        <taxon>Actinomycetes</taxon>
        <taxon>Micrococcales</taxon>
        <taxon>Dermabacteraceae</taxon>
        <taxon>Brachybacterium</taxon>
    </lineage>
</organism>
<dbReference type="Proteomes" id="UP001519290">
    <property type="component" value="Unassembled WGS sequence"/>
</dbReference>
<dbReference type="Pfam" id="PF02720">
    <property type="entry name" value="DUF222"/>
    <property type="match status" value="1"/>
</dbReference>
<feature type="region of interest" description="Disordered" evidence="2">
    <location>
        <begin position="466"/>
        <end position="487"/>
    </location>
</feature>
<dbReference type="RefSeq" id="WP_209902059.1">
    <property type="nucleotide sequence ID" value="NZ_BAAAJW010000003.1"/>
</dbReference>
<evidence type="ECO:0000313" key="4">
    <source>
        <dbReference type="EMBL" id="MBP2382301.1"/>
    </source>
</evidence>
<dbReference type="Gene3D" id="1.10.30.50">
    <property type="match status" value="1"/>
</dbReference>
<protein>
    <recommendedName>
        <fullName evidence="3">HNH nuclease domain-containing protein</fullName>
    </recommendedName>
</protein>
<feature type="compositionally biased region" description="Low complexity" evidence="2">
    <location>
        <begin position="119"/>
        <end position="131"/>
    </location>
</feature>
<feature type="region of interest" description="Disordered" evidence="2">
    <location>
        <begin position="111"/>
        <end position="131"/>
    </location>
</feature>
<evidence type="ECO:0000256" key="1">
    <source>
        <dbReference type="ARBA" id="ARBA00023450"/>
    </source>
</evidence>
<proteinExistence type="inferred from homology"/>
<sequence>MDTTHSGARPDEEDPHPGVPTSADDPLCAVAERFAELDGSPEARMVLAELLAATLQGFTRTVSVRDPLPETAPGTAQEALAVLGGLDHLRSAMASLDAVWQVRAEQRIRESDRQREAGAAEQGQGAAHEIGLARRVSTSSSSFSLASARRLVQQMPVVHDLLRDGRMPPWKASTLARALSDADADTIARIDELVGADPLSLKGTGDRRLRDEIQQLVQQLEPEKSRDRAERAARRRHVTLTPLADGMARVSAVLRGIDAAGVMRTLHRGAESLRAAGAKDSVPALEADLLVEGALAGGARDDGETTRPRTTPGLDVGIVISDTALLGRGDDAECARLEGYGAIPAHVVTDTLRGTPPGFLRTSEDSHADEEVSAFYRRLYMQPSTGELVGMESRARAFPAGLARMIRWRDVTCRTPWCNAVIRQIDHVEPHHRGGPTSYANGQGLCVRCNLLKELGLWDLAPLGAEETADGSEGAEPSPRGISRPRG</sequence>
<comment type="similarity">
    <text evidence="1">Belongs to the Rv1128c/1148c/1588c/1702c/1945/3466 family.</text>
</comment>
<reference evidence="4 5" key="1">
    <citation type="submission" date="2021-03" db="EMBL/GenBank/DDBJ databases">
        <title>Sequencing the genomes of 1000 actinobacteria strains.</title>
        <authorList>
            <person name="Klenk H.-P."/>
        </authorList>
    </citation>
    <scope>NUCLEOTIDE SEQUENCE [LARGE SCALE GENOMIC DNA]</scope>
    <source>
        <strain evidence="4 5">DSM 14566</strain>
    </source>
</reference>
<dbReference type="InterPro" id="IPR003870">
    <property type="entry name" value="DUF222"/>
</dbReference>
<evidence type="ECO:0000259" key="3">
    <source>
        <dbReference type="SMART" id="SM00507"/>
    </source>
</evidence>
<comment type="caution">
    <text evidence="4">The sequence shown here is derived from an EMBL/GenBank/DDBJ whole genome shotgun (WGS) entry which is preliminary data.</text>
</comment>